<dbReference type="AlphaFoldDB" id="A0AAV8QFT9"/>
<reference evidence="2 3" key="1">
    <citation type="submission" date="2022-12" db="EMBL/GenBank/DDBJ databases">
        <title>Chromosome-scale assembly of the Ensete ventricosum genome.</title>
        <authorList>
            <person name="Dussert Y."/>
            <person name="Stocks J."/>
            <person name="Wendawek A."/>
            <person name="Woldeyes F."/>
            <person name="Nichols R.A."/>
            <person name="Borrell J.S."/>
        </authorList>
    </citation>
    <scope>NUCLEOTIDE SEQUENCE [LARGE SCALE GENOMIC DNA]</scope>
    <source>
        <strain evidence="3">cv. Maze</strain>
        <tissue evidence="2">Seeds</tissue>
    </source>
</reference>
<sequence length="70" mass="8045">MKQEELLFLFLLTAYVSINKSLFTSLSVTVVATRRTRPRLSAEVFISYRSINQAWVARSSQLQVGCRLCF</sequence>
<comment type="caution">
    <text evidence="2">The sequence shown here is derived from an EMBL/GenBank/DDBJ whole genome shotgun (WGS) entry which is preliminary data.</text>
</comment>
<evidence type="ECO:0000313" key="2">
    <source>
        <dbReference type="EMBL" id="KAJ8471207.1"/>
    </source>
</evidence>
<evidence type="ECO:0000313" key="3">
    <source>
        <dbReference type="Proteomes" id="UP001222027"/>
    </source>
</evidence>
<dbReference type="EMBL" id="JAQQAF010000007">
    <property type="protein sequence ID" value="KAJ8471207.1"/>
    <property type="molecule type" value="Genomic_DNA"/>
</dbReference>
<feature type="transmembrane region" description="Helical" evidence="1">
    <location>
        <begin position="6"/>
        <end position="32"/>
    </location>
</feature>
<dbReference type="Proteomes" id="UP001222027">
    <property type="component" value="Unassembled WGS sequence"/>
</dbReference>
<accession>A0AAV8QFT9</accession>
<keyword evidence="1" id="KW-0472">Membrane</keyword>
<name>A0AAV8QFT9_ENSVE</name>
<evidence type="ECO:0000256" key="1">
    <source>
        <dbReference type="SAM" id="Phobius"/>
    </source>
</evidence>
<gene>
    <name evidence="2" type="ORF">OPV22_025550</name>
</gene>
<keyword evidence="1" id="KW-1133">Transmembrane helix</keyword>
<keyword evidence="1" id="KW-0812">Transmembrane</keyword>
<keyword evidence="3" id="KW-1185">Reference proteome</keyword>
<proteinExistence type="predicted"/>
<organism evidence="2 3">
    <name type="scientific">Ensete ventricosum</name>
    <name type="common">Abyssinian banana</name>
    <name type="synonym">Musa ensete</name>
    <dbReference type="NCBI Taxonomy" id="4639"/>
    <lineage>
        <taxon>Eukaryota</taxon>
        <taxon>Viridiplantae</taxon>
        <taxon>Streptophyta</taxon>
        <taxon>Embryophyta</taxon>
        <taxon>Tracheophyta</taxon>
        <taxon>Spermatophyta</taxon>
        <taxon>Magnoliopsida</taxon>
        <taxon>Liliopsida</taxon>
        <taxon>Zingiberales</taxon>
        <taxon>Musaceae</taxon>
        <taxon>Ensete</taxon>
    </lineage>
</organism>
<protein>
    <recommendedName>
        <fullName evidence="4">Secreted protein</fullName>
    </recommendedName>
</protein>
<evidence type="ECO:0008006" key="4">
    <source>
        <dbReference type="Google" id="ProtNLM"/>
    </source>
</evidence>